<dbReference type="EMBL" id="GBRH01229814">
    <property type="protein sequence ID" value="JAD68081.1"/>
    <property type="molecule type" value="Transcribed_RNA"/>
</dbReference>
<accession>A0A0A9BXS3</accession>
<feature type="transmembrane region" description="Helical" evidence="1">
    <location>
        <begin position="30"/>
        <end position="48"/>
    </location>
</feature>
<keyword evidence="1" id="KW-0472">Membrane</keyword>
<organism evidence="2">
    <name type="scientific">Arundo donax</name>
    <name type="common">Giant reed</name>
    <name type="synonym">Donax arundinaceus</name>
    <dbReference type="NCBI Taxonomy" id="35708"/>
    <lineage>
        <taxon>Eukaryota</taxon>
        <taxon>Viridiplantae</taxon>
        <taxon>Streptophyta</taxon>
        <taxon>Embryophyta</taxon>
        <taxon>Tracheophyta</taxon>
        <taxon>Spermatophyta</taxon>
        <taxon>Magnoliopsida</taxon>
        <taxon>Liliopsida</taxon>
        <taxon>Poales</taxon>
        <taxon>Poaceae</taxon>
        <taxon>PACMAD clade</taxon>
        <taxon>Arundinoideae</taxon>
        <taxon>Arundineae</taxon>
        <taxon>Arundo</taxon>
    </lineage>
</organism>
<evidence type="ECO:0000313" key="2">
    <source>
        <dbReference type="EMBL" id="JAD68081.1"/>
    </source>
</evidence>
<proteinExistence type="predicted"/>
<keyword evidence="1" id="KW-0812">Transmembrane</keyword>
<sequence>MFPDSCVLTSCIPNTCLSSFPVFFNPLFCHYVPILFMYFSPFLCFIFLRSKQALVNA</sequence>
<name>A0A0A9BXS3_ARUDO</name>
<reference evidence="2" key="2">
    <citation type="journal article" date="2015" name="Data Brief">
        <title>Shoot transcriptome of the giant reed, Arundo donax.</title>
        <authorList>
            <person name="Barrero R.A."/>
            <person name="Guerrero F.D."/>
            <person name="Moolhuijzen P."/>
            <person name="Goolsby J.A."/>
            <person name="Tidwell J."/>
            <person name="Bellgard S.E."/>
            <person name="Bellgard M.I."/>
        </authorList>
    </citation>
    <scope>NUCLEOTIDE SEQUENCE</scope>
    <source>
        <tissue evidence="2">Shoot tissue taken approximately 20 cm above the soil surface</tissue>
    </source>
</reference>
<dbReference type="AlphaFoldDB" id="A0A0A9BXS3"/>
<reference evidence="2" key="1">
    <citation type="submission" date="2014-09" db="EMBL/GenBank/DDBJ databases">
        <authorList>
            <person name="Magalhaes I.L.F."/>
            <person name="Oliveira U."/>
            <person name="Santos F.R."/>
            <person name="Vidigal T.H.D.A."/>
            <person name="Brescovit A.D."/>
            <person name="Santos A.J."/>
        </authorList>
    </citation>
    <scope>NUCLEOTIDE SEQUENCE</scope>
    <source>
        <tissue evidence="2">Shoot tissue taken approximately 20 cm above the soil surface</tissue>
    </source>
</reference>
<protein>
    <submittedName>
        <fullName evidence="2">Uncharacterized protein</fullName>
    </submittedName>
</protein>
<keyword evidence="1" id="KW-1133">Transmembrane helix</keyword>
<evidence type="ECO:0000256" key="1">
    <source>
        <dbReference type="SAM" id="Phobius"/>
    </source>
</evidence>